<gene>
    <name evidence="1" type="ORF">UFOVP425_6</name>
</gene>
<accession>A0A6J5M5J2</accession>
<reference evidence="1" key="1">
    <citation type="submission" date="2020-04" db="EMBL/GenBank/DDBJ databases">
        <authorList>
            <person name="Chiriac C."/>
            <person name="Salcher M."/>
            <person name="Ghai R."/>
            <person name="Kavagutti S V."/>
        </authorList>
    </citation>
    <scope>NUCLEOTIDE SEQUENCE</scope>
</reference>
<proteinExistence type="predicted"/>
<organism evidence="1">
    <name type="scientific">uncultured Caudovirales phage</name>
    <dbReference type="NCBI Taxonomy" id="2100421"/>
    <lineage>
        <taxon>Viruses</taxon>
        <taxon>Duplodnaviria</taxon>
        <taxon>Heunggongvirae</taxon>
        <taxon>Uroviricota</taxon>
        <taxon>Caudoviricetes</taxon>
        <taxon>Peduoviridae</taxon>
        <taxon>Maltschvirus</taxon>
        <taxon>Maltschvirus maltsch</taxon>
    </lineage>
</organism>
<protein>
    <submittedName>
        <fullName evidence="1">Uncharacterized protein</fullName>
    </submittedName>
</protein>
<sequence length="99" mass="11967">MNEMVKDVLIMTPDEVVRNVLKRFNARSWVGIDKYSTTLERDDLSTLEWLTHAQEEAMDFVLYLERLKQEIESIKEFDNWKEWLNRNIYDKAEPLKNTK</sequence>
<evidence type="ECO:0000313" key="1">
    <source>
        <dbReference type="EMBL" id="CAB4142008.1"/>
    </source>
</evidence>
<name>A0A6J5M5J2_9CAUD</name>
<dbReference type="EMBL" id="LR796399">
    <property type="protein sequence ID" value="CAB4142008.1"/>
    <property type="molecule type" value="Genomic_DNA"/>
</dbReference>